<dbReference type="EMBL" id="CAKOGP040001001">
    <property type="protein sequence ID" value="CAJ1941347.1"/>
    <property type="molecule type" value="Genomic_DNA"/>
</dbReference>
<name>A0AAD2CP22_9STRA</name>
<gene>
    <name evidence="2" type="ORF">CYCCA115_LOCUS7476</name>
</gene>
<dbReference type="AlphaFoldDB" id="A0AAD2CP22"/>
<dbReference type="Proteomes" id="UP001295423">
    <property type="component" value="Unassembled WGS sequence"/>
</dbReference>
<accession>A0AAD2CP22</accession>
<evidence type="ECO:0000256" key="1">
    <source>
        <dbReference type="SAM" id="MobiDB-lite"/>
    </source>
</evidence>
<proteinExistence type="predicted"/>
<evidence type="ECO:0000313" key="2">
    <source>
        <dbReference type="EMBL" id="CAJ1941347.1"/>
    </source>
</evidence>
<evidence type="ECO:0000313" key="3">
    <source>
        <dbReference type="Proteomes" id="UP001295423"/>
    </source>
</evidence>
<feature type="region of interest" description="Disordered" evidence="1">
    <location>
        <begin position="99"/>
        <end position="118"/>
    </location>
</feature>
<protein>
    <submittedName>
        <fullName evidence="2">Uncharacterized protein</fullName>
    </submittedName>
</protein>
<comment type="caution">
    <text evidence="2">The sequence shown here is derived from an EMBL/GenBank/DDBJ whole genome shotgun (WGS) entry which is preliminary data.</text>
</comment>
<keyword evidence="3" id="KW-1185">Reference proteome</keyword>
<organism evidence="2 3">
    <name type="scientific">Cylindrotheca closterium</name>
    <dbReference type="NCBI Taxonomy" id="2856"/>
    <lineage>
        <taxon>Eukaryota</taxon>
        <taxon>Sar</taxon>
        <taxon>Stramenopiles</taxon>
        <taxon>Ochrophyta</taxon>
        <taxon>Bacillariophyta</taxon>
        <taxon>Bacillariophyceae</taxon>
        <taxon>Bacillariophycidae</taxon>
        <taxon>Bacillariales</taxon>
        <taxon>Bacillariaceae</taxon>
        <taxon>Cylindrotheca</taxon>
    </lineage>
</organism>
<reference evidence="2" key="1">
    <citation type="submission" date="2023-08" db="EMBL/GenBank/DDBJ databases">
        <authorList>
            <person name="Audoor S."/>
            <person name="Bilcke G."/>
        </authorList>
    </citation>
    <scope>NUCLEOTIDE SEQUENCE</scope>
</reference>
<sequence length="223" mass="25150">MNRSHKTTPDNKYIESDLIHIEDASFLRFLDNGTASMDPNSVIQTMAGANIPFEINLPNYCMVSDDDERSEDISFFEELTSPFIPDQPQVDFPNKWCRSHELPPPPPPTTTTTRSTPSMEGMINKLSATMIRSAKSRDLVSSNILPDLIRRGLHLENKKRAREMVDPMSSRTAVVISTSAKRRKEEAVPIRIIQNDSRMISNGEKRHGSQSIAGFLRASKKYS</sequence>